<evidence type="ECO:0000313" key="1">
    <source>
        <dbReference type="EMBL" id="KAJ4489928.1"/>
    </source>
</evidence>
<proteinExistence type="predicted"/>
<accession>A0A9W9AT41</accession>
<name>A0A9W9AT41_9AGAR</name>
<evidence type="ECO:0000313" key="2">
    <source>
        <dbReference type="Proteomes" id="UP001150266"/>
    </source>
</evidence>
<dbReference type="Proteomes" id="UP001150266">
    <property type="component" value="Unassembled WGS sequence"/>
</dbReference>
<protein>
    <submittedName>
        <fullName evidence="1">Uncharacterized protein</fullName>
    </submittedName>
</protein>
<organism evidence="1 2">
    <name type="scientific">Lentinula aciculospora</name>
    <dbReference type="NCBI Taxonomy" id="153920"/>
    <lineage>
        <taxon>Eukaryota</taxon>
        <taxon>Fungi</taxon>
        <taxon>Dikarya</taxon>
        <taxon>Basidiomycota</taxon>
        <taxon>Agaricomycotina</taxon>
        <taxon>Agaricomycetes</taxon>
        <taxon>Agaricomycetidae</taxon>
        <taxon>Agaricales</taxon>
        <taxon>Marasmiineae</taxon>
        <taxon>Omphalotaceae</taxon>
        <taxon>Lentinula</taxon>
    </lineage>
</organism>
<sequence>MKNFKDCTDSESDFNLPRRIPNEISGIIIGFLVDDLSTLRNVALLCHDFASLAQSHIFRQVDLKDDPTSFPCSRSPSHQRVGYLPLIYRFAALLDNTQTLFLGQFVRRLDVDPCLGPLRNVEQAELDVTISSIFQRLPSLIELRIKRDDCKHFEAIQMYLGKQLKELWIGHMMIYDQEDYDHFQNMLTSLTVITFLAIHDWSLGHKLDIDSTPVHALILPRSLKSACITGTNEYTYHALALGLESPRAPVLSSFLSDFRNEVEDRSSLWKGLGAKTAIALDVGNMMYWPTGSGLTMWNRADPIASYLPAMISVTQGLKGPQLTLICSQLYLLIAYFAHFISILPEPVHRICIDFNAGATDGPPDRHREDWAKLDSALRNRHTLGLLESICVRCTTRIITGNGPSFERGLSLDRTILNRVVALLHRSEEAGILEVDHTTLFFEF</sequence>
<keyword evidence="2" id="KW-1185">Reference proteome</keyword>
<dbReference type="EMBL" id="JAOTPV010000001">
    <property type="protein sequence ID" value="KAJ4489928.1"/>
    <property type="molecule type" value="Genomic_DNA"/>
</dbReference>
<comment type="caution">
    <text evidence="1">The sequence shown here is derived from an EMBL/GenBank/DDBJ whole genome shotgun (WGS) entry which is preliminary data.</text>
</comment>
<dbReference type="OrthoDB" id="2821699at2759"/>
<gene>
    <name evidence="1" type="ORF">J3R30DRAFT_3693352</name>
</gene>
<dbReference type="AlphaFoldDB" id="A0A9W9AT41"/>
<reference evidence="1" key="1">
    <citation type="submission" date="2022-08" db="EMBL/GenBank/DDBJ databases">
        <title>A Global Phylogenomic Analysis of the Shiitake Genus Lentinula.</title>
        <authorList>
            <consortium name="DOE Joint Genome Institute"/>
            <person name="Sierra-Patev S."/>
            <person name="Min B."/>
            <person name="Naranjo-Ortiz M."/>
            <person name="Looney B."/>
            <person name="Konkel Z."/>
            <person name="Slot J.C."/>
            <person name="Sakamoto Y."/>
            <person name="Steenwyk J.L."/>
            <person name="Rokas A."/>
            <person name="Carro J."/>
            <person name="Camarero S."/>
            <person name="Ferreira P."/>
            <person name="Molpeceres G."/>
            <person name="Ruiz-Duenas F.J."/>
            <person name="Serrano A."/>
            <person name="Henrissat B."/>
            <person name="Drula E."/>
            <person name="Hughes K.W."/>
            <person name="Mata J.L."/>
            <person name="Ishikawa N.K."/>
            <person name="Vargas-Isla R."/>
            <person name="Ushijima S."/>
            <person name="Smith C.A."/>
            <person name="Ahrendt S."/>
            <person name="Andreopoulos W."/>
            <person name="He G."/>
            <person name="Labutti K."/>
            <person name="Lipzen A."/>
            <person name="Ng V."/>
            <person name="Riley R."/>
            <person name="Sandor L."/>
            <person name="Barry K."/>
            <person name="Martinez A.T."/>
            <person name="Xiao Y."/>
            <person name="Gibbons J.G."/>
            <person name="Terashima K."/>
            <person name="Grigoriev I.V."/>
            <person name="Hibbett D.S."/>
        </authorList>
    </citation>
    <scope>NUCLEOTIDE SEQUENCE</scope>
    <source>
        <strain evidence="1">JLM2183</strain>
    </source>
</reference>